<gene>
    <name evidence="1" type="ORF">NYG85_09480</name>
</gene>
<organism evidence="1 2">
    <name type="scientific">Campylobacter gastrosuis</name>
    <dbReference type="NCBI Taxonomy" id="2974576"/>
    <lineage>
        <taxon>Bacteria</taxon>
        <taxon>Pseudomonadati</taxon>
        <taxon>Campylobacterota</taxon>
        <taxon>Epsilonproteobacteria</taxon>
        <taxon>Campylobacterales</taxon>
        <taxon>Campylobacteraceae</taxon>
        <taxon>Campylobacter</taxon>
    </lineage>
</organism>
<dbReference type="RefSeq" id="WP_284938277.1">
    <property type="nucleotide sequence ID" value="NZ_JANURM010000016.1"/>
</dbReference>
<proteinExistence type="predicted"/>
<comment type="caution">
    <text evidence="1">The sequence shown here is derived from an EMBL/GenBank/DDBJ whole genome shotgun (WGS) entry which is preliminary data.</text>
</comment>
<reference evidence="1" key="1">
    <citation type="submission" date="2022-08" db="EMBL/GenBank/DDBJ databases">
        <authorList>
            <person name="Wang H."/>
        </authorList>
    </citation>
    <scope>NUCLEOTIDE SEQUENCE</scope>
    <source>
        <strain evidence="1">PS10</strain>
    </source>
</reference>
<reference evidence="1" key="2">
    <citation type="journal article" date="2023" name="Microorganisms">
        <title>Isolation and Genomic Characteristics of Cat-Borne Campylobacter felis sp. nov. and Sheep-Borne Campylobacter ovis sp. nov.</title>
        <authorList>
            <person name="Wang H."/>
            <person name="Li Y."/>
            <person name="Gu Y."/>
            <person name="Zhou G."/>
            <person name="Chen X."/>
            <person name="Zhang X."/>
            <person name="Shao Z."/>
            <person name="Zhang J."/>
            <person name="Zhang M."/>
        </authorList>
    </citation>
    <scope>NUCLEOTIDE SEQUENCE</scope>
    <source>
        <strain evidence="1">PS10</strain>
    </source>
</reference>
<name>A0ABT7HRQ4_9BACT</name>
<dbReference type="Proteomes" id="UP001173801">
    <property type="component" value="Unassembled WGS sequence"/>
</dbReference>
<dbReference type="EMBL" id="JANURM010000016">
    <property type="protein sequence ID" value="MDL0089587.1"/>
    <property type="molecule type" value="Genomic_DNA"/>
</dbReference>
<evidence type="ECO:0000313" key="2">
    <source>
        <dbReference type="Proteomes" id="UP001173801"/>
    </source>
</evidence>
<keyword evidence="2" id="KW-1185">Reference proteome</keyword>
<accession>A0ABT7HRQ4</accession>
<sequence>MGRLLYVCIDDTDEIGYVKSTSMLAQNIADYIDENFNKCSFISRHQLLLD</sequence>
<evidence type="ECO:0000313" key="1">
    <source>
        <dbReference type="EMBL" id="MDL0089587.1"/>
    </source>
</evidence>
<protein>
    <submittedName>
        <fullName evidence="1">Uncharacterized protein</fullName>
    </submittedName>
</protein>